<evidence type="ECO:0000259" key="8">
    <source>
        <dbReference type="PROSITE" id="PS50850"/>
    </source>
</evidence>
<feature type="transmembrane region" description="Helical" evidence="7">
    <location>
        <begin position="298"/>
        <end position="319"/>
    </location>
</feature>
<evidence type="ECO:0000256" key="7">
    <source>
        <dbReference type="SAM" id="Phobius"/>
    </source>
</evidence>
<keyword evidence="6 7" id="KW-0472">Membrane</keyword>
<feature type="transmembrane region" description="Helical" evidence="7">
    <location>
        <begin position="106"/>
        <end position="125"/>
    </location>
</feature>
<evidence type="ECO:0000256" key="4">
    <source>
        <dbReference type="ARBA" id="ARBA00022692"/>
    </source>
</evidence>
<comment type="subcellular location">
    <subcellularLocation>
        <location evidence="1">Cell membrane</location>
        <topology evidence="1">Multi-pass membrane protein</topology>
    </subcellularLocation>
</comment>
<proteinExistence type="predicted"/>
<feature type="transmembrane region" description="Helical" evidence="7">
    <location>
        <begin position="162"/>
        <end position="179"/>
    </location>
</feature>
<keyword evidence="3" id="KW-1003">Cell membrane</keyword>
<feature type="transmembrane region" description="Helical" evidence="7">
    <location>
        <begin position="76"/>
        <end position="94"/>
    </location>
</feature>
<dbReference type="InterPro" id="IPR050171">
    <property type="entry name" value="MFS_Transporters"/>
</dbReference>
<feature type="transmembrane region" description="Helical" evidence="7">
    <location>
        <begin position="358"/>
        <end position="384"/>
    </location>
</feature>
<evidence type="ECO:0000256" key="6">
    <source>
        <dbReference type="ARBA" id="ARBA00023136"/>
    </source>
</evidence>
<feature type="transmembrane region" description="Helical" evidence="7">
    <location>
        <begin position="244"/>
        <end position="264"/>
    </location>
</feature>
<gene>
    <name evidence="9" type="ORF">KSS97_08155</name>
</gene>
<dbReference type="InterPro" id="IPR020846">
    <property type="entry name" value="MFS_dom"/>
</dbReference>
<organism evidence="9 10">
    <name type="scientific">Pseudomonas canavaninivorans</name>
    <dbReference type="NCBI Taxonomy" id="2842348"/>
    <lineage>
        <taxon>Bacteria</taxon>
        <taxon>Pseudomonadati</taxon>
        <taxon>Pseudomonadota</taxon>
        <taxon>Gammaproteobacteria</taxon>
        <taxon>Pseudomonadales</taxon>
        <taxon>Pseudomonadaceae</taxon>
        <taxon>Pseudomonas</taxon>
    </lineage>
</organism>
<reference evidence="9 10" key="1">
    <citation type="journal article" date="2021" name="Microorganisms">
        <title>The Ever-Expanding Pseudomonas Genus: Description of 43 New Species and Partition of the Pseudomonas putida Group.</title>
        <authorList>
            <person name="Girard L."/>
            <person name="Lood C."/>
            <person name="Hofte M."/>
            <person name="Vandamme P."/>
            <person name="Rokni-Zadeh H."/>
            <person name="van Noort V."/>
            <person name="Lavigne R."/>
            <person name="De Mot R."/>
        </authorList>
    </citation>
    <scope>NUCLEOTIDE SEQUENCE [LARGE SCALE GENOMIC DNA]</scope>
    <source>
        <strain evidence="9 10">SWRI17</strain>
    </source>
</reference>
<keyword evidence="5 7" id="KW-1133">Transmembrane helix</keyword>
<evidence type="ECO:0000256" key="1">
    <source>
        <dbReference type="ARBA" id="ARBA00004651"/>
    </source>
</evidence>
<feature type="domain" description="Major facilitator superfamily (MFS) profile" evidence="8">
    <location>
        <begin position="8"/>
        <end position="390"/>
    </location>
</feature>
<dbReference type="Proteomes" id="UP000824066">
    <property type="component" value="Chromosome"/>
</dbReference>
<dbReference type="EMBL" id="CP077080">
    <property type="protein sequence ID" value="QXI54897.1"/>
    <property type="molecule type" value="Genomic_DNA"/>
</dbReference>
<feature type="transmembrane region" description="Helical" evidence="7">
    <location>
        <begin position="208"/>
        <end position="229"/>
    </location>
</feature>
<dbReference type="InterPro" id="IPR011701">
    <property type="entry name" value="MFS"/>
</dbReference>
<evidence type="ECO:0000256" key="5">
    <source>
        <dbReference type="ARBA" id="ARBA00022989"/>
    </source>
</evidence>
<keyword evidence="2" id="KW-0813">Transport</keyword>
<evidence type="ECO:0000313" key="10">
    <source>
        <dbReference type="Proteomes" id="UP000824066"/>
    </source>
</evidence>
<evidence type="ECO:0000256" key="2">
    <source>
        <dbReference type="ARBA" id="ARBA00022448"/>
    </source>
</evidence>
<feature type="transmembrane region" description="Helical" evidence="7">
    <location>
        <begin position="132"/>
        <end position="156"/>
    </location>
</feature>
<evidence type="ECO:0000313" key="9">
    <source>
        <dbReference type="EMBL" id="QXI54897.1"/>
    </source>
</evidence>
<dbReference type="PANTHER" id="PTHR23517">
    <property type="entry name" value="RESISTANCE PROTEIN MDTM, PUTATIVE-RELATED-RELATED"/>
    <property type="match status" value="1"/>
</dbReference>
<keyword evidence="4 7" id="KW-0812">Transmembrane</keyword>
<sequence length="397" mass="41930">MSRPASTRVSLIFLAITLLGFLAASSAPTPLYHLYQEHMQFSPAILTLIFGVYAFSLLAALLVVGSLSDYLGRRPVIFVALLLNVLAMLLFINAESVAWLIGARLIQGFATGMATSVLGAALLDFDRQQGPLITSVAPLLGMACGAMGCGLLAEFAPMPLQLTYWILLALFVFQAIYLWRLAESVSPQPGAWRSLRPTLHVPVQARRALWLILPLDLAAWAVGGFYLSLAPSLVRAATGSTSNLIGGALVAVLTLTGALSIYALRNRAADMMLRLGASLLVLGLALVLIAVHTASLPLFFIGTLITGSGFGSGFLGALRSIMPLALPHERAGLMSAFYVLSYLAFSLPSLLAGNLTRLYGLIPTTNGFGAVLILMAVGALAGLLRQPAKPLADGLRS</sequence>
<feature type="transmembrane region" description="Helical" evidence="7">
    <location>
        <begin position="331"/>
        <end position="352"/>
    </location>
</feature>
<accession>A0ABX8QJA7</accession>
<dbReference type="PANTHER" id="PTHR23517:SF13">
    <property type="entry name" value="MAJOR FACILITATOR SUPERFAMILY MFS_1"/>
    <property type="match status" value="1"/>
</dbReference>
<protein>
    <submittedName>
        <fullName evidence="9">MFS transporter</fullName>
    </submittedName>
</protein>
<feature type="transmembrane region" description="Helical" evidence="7">
    <location>
        <begin position="271"/>
        <end position="292"/>
    </location>
</feature>
<dbReference type="RefSeq" id="WP_217861435.1">
    <property type="nucleotide sequence ID" value="NZ_CP077080.1"/>
</dbReference>
<keyword evidence="10" id="KW-1185">Reference proteome</keyword>
<name>A0ABX8QJA7_PSECO</name>
<dbReference type="Pfam" id="PF07690">
    <property type="entry name" value="MFS_1"/>
    <property type="match status" value="1"/>
</dbReference>
<feature type="transmembrane region" description="Helical" evidence="7">
    <location>
        <begin position="42"/>
        <end position="64"/>
    </location>
</feature>
<evidence type="ECO:0000256" key="3">
    <source>
        <dbReference type="ARBA" id="ARBA00022475"/>
    </source>
</evidence>
<dbReference type="PROSITE" id="PS50850">
    <property type="entry name" value="MFS"/>
    <property type="match status" value="1"/>
</dbReference>